<sequence length="184" mass="22110">MKRDVVQAYIDQRAAQRAGVYQVVHDDENHLKINGHQYLLIKDYREGFDPEQLANRFSSILSKYDYIVGDWGHNQLRLRGFYRSDNPLFDRDHSVALIQDYLYEECNFGCPYFIIQNLEVAIPRRVINQKRSAHAPKEYREHQRSASRPKPRYRKNQEVTSVKNKHRPNRRKFVIRDKKKRVHN</sequence>
<name>A0A0R1VFL8_9LACO</name>
<dbReference type="AlphaFoldDB" id="A0A0R1VFL8"/>
<comment type="caution">
    <text evidence="3">The sequence shown here is derived from an EMBL/GenBank/DDBJ whole genome shotgun (WGS) entry which is preliminary data.</text>
</comment>
<keyword evidence="4" id="KW-1185">Reference proteome</keyword>
<dbReference type="RefSeq" id="WP_056937936.1">
    <property type="nucleotide sequence ID" value="NZ_AZFN01000029.1"/>
</dbReference>
<dbReference type="InterPro" id="IPR009370">
    <property type="entry name" value="YutD-like"/>
</dbReference>
<dbReference type="Gene3D" id="3.50.4.20">
    <property type="match status" value="1"/>
</dbReference>
<accession>A0A0R1VFL8</accession>
<evidence type="ECO:0000256" key="2">
    <source>
        <dbReference type="SAM" id="MobiDB-lite"/>
    </source>
</evidence>
<keyword evidence="1" id="KW-1015">Disulfide bond</keyword>
<evidence type="ECO:0000313" key="4">
    <source>
        <dbReference type="Proteomes" id="UP000051739"/>
    </source>
</evidence>
<feature type="compositionally biased region" description="Basic and acidic residues" evidence="2">
    <location>
        <begin position="135"/>
        <end position="144"/>
    </location>
</feature>
<proteinExistence type="predicted"/>
<gene>
    <name evidence="3" type="ORF">FC60_GL001054</name>
</gene>
<dbReference type="EMBL" id="AZFN01000029">
    <property type="protein sequence ID" value="KRM00684.1"/>
    <property type="molecule type" value="Genomic_DNA"/>
</dbReference>
<reference evidence="3 4" key="1">
    <citation type="journal article" date="2015" name="Genome Announc.">
        <title>Expanding the biotechnology potential of lactobacilli through comparative genomics of 213 strains and associated genera.</title>
        <authorList>
            <person name="Sun Z."/>
            <person name="Harris H.M."/>
            <person name="McCann A."/>
            <person name="Guo C."/>
            <person name="Argimon S."/>
            <person name="Zhang W."/>
            <person name="Yang X."/>
            <person name="Jeffery I.B."/>
            <person name="Cooney J.C."/>
            <person name="Kagawa T.F."/>
            <person name="Liu W."/>
            <person name="Song Y."/>
            <person name="Salvetti E."/>
            <person name="Wrobel A."/>
            <person name="Rasinkangas P."/>
            <person name="Parkhill J."/>
            <person name="Rea M.C."/>
            <person name="O'Sullivan O."/>
            <person name="Ritari J."/>
            <person name="Douillard F.P."/>
            <person name="Paul Ross R."/>
            <person name="Yang R."/>
            <person name="Briner A.E."/>
            <person name="Felis G.E."/>
            <person name="de Vos W.M."/>
            <person name="Barrangou R."/>
            <person name="Klaenhammer T.R."/>
            <person name="Caufield P.W."/>
            <person name="Cui Y."/>
            <person name="Zhang H."/>
            <person name="O'Toole P.W."/>
        </authorList>
    </citation>
    <scope>NUCLEOTIDE SEQUENCE [LARGE SCALE GENOMIC DNA]</scope>
    <source>
        <strain evidence="3 4">DSM 16045</strain>
    </source>
</reference>
<feature type="disulfide bond" evidence="1">
    <location>
        <begin position="106"/>
        <end position="110"/>
    </location>
</feature>
<evidence type="ECO:0008006" key="5">
    <source>
        <dbReference type="Google" id="ProtNLM"/>
    </source>
</evidence>
<dbReference type="Proteomes" id="UP000051739">
    <property type="component" value="Unassembled WGS sequence"/>
</dbReference>
<dbReference type="InterPro" id="IPR038141">
    <property type="entry name" value="YutD-like_sf"/>
</dbReference>
<dbReference type="PATRIC" id="fig|1423749.3.peg.1076"/>
<dbReference type="Pfam" id="PF06265">
    <property type="entry name" value="YutD-like"/>
    <property type="match status" value="1"/>
</dbReference>
<feature type="compositionally biased region" description="Basic residues" evidence="2">
    <location>
        <begin position="145"/>
        <end position="154"/>
    </location>
</feature>
<protein>
    <recommendedName>
        <fullName evidence="5">Transcriptional regulator</fullName>
    </recommendedName>
</protein>
<organism evidence="3 4">
    <name type="scientific">Limosilactobacillus gastricus DSM 16045</name>
    <dbReference type="NCBI Taxonomy" id="1423749"/>
    <lineage>
        <taxon>Bacteria</taxon>
        <taxon>Bacillati</taxon>
        <taxon>Bacillota</taxon>
        <taxon>Bacilli</taxon>
        <taxon>Lactobacillales</taxon>
        <taxon>Lactobacillaceae</taxon>
        <taxon>Limosilactobacillus</taxon>
    </lineage>
</organism>
<dbReference type="PIRSF" id="PIRSF012565">
    <property type="entry name" value="DUF1027"/>
    <property type="match status" value="1"/>
</dbReference>
<feature type="region of interest" description="Disordered" evidence="2">
    <location>
        <begin position="132"/>
        <end position="171"/>
    </location>
</feature>
<evidence type="ECO:0000256" key="1">
    <source>
        <dbReference type="PIRSR" id="PIRSR012565-1"/>
    </source>
</evidence>
<evidence type="ECO:0000313" key="3">
    <source>
        <dbReference type="EMBL" id="KRM00684.1"/>
    </source>
</evidence>